<dbReference type="GO" id="GO:0004674">
    <property type="term" value="F:protein serine/threonine kinase activity"/>
    <property type="evidence" value="ECO:0007669"/>
    <property type="project" value="TreeGrafter"/>
</dbReference>
<dbReference type="InterPro" id="IPR000719">
    <property type="entry name" value="Prot_kinase_dom"/>
</dbReference>
<dbReference type="InterPro" id="IPR000270">
    <property type="entry name" value="PB1_dom"/>
</dbReference>
<dbReference type="Gene3D" id="3.30.200.20">
    <property type="entry name" value="Phosphorylase Kinase, domain 1"/>
    <property type="match status" value="1"/>
</dbReference>
<dbReference type="SMART" id="SM00666">
    <property type="entry name" value="PB1"/>
    <property type="match status" value="1"/>
</dbReference>
<evidence type="ECO:0000313" key="6">
    <source>
        <dbReference type="Proteomes" id="UP000256970"/>
    </source>
</evidence>
<dbReference type="Gene3D" id="1.10.510.10">
    <property type="entry name" value="Transferase(Phosphotransferase) domain 1"/>
    <property type="match status" value="1"/>
</dbReference>
<dbReference type="STRING" id="3088.A0A383V5D9"/>
<protein>
    <recommendedName>
        <fullName evidence="4">Protein kinase domain-containing protein</fullName>
    </recommendedName>
</protein>
<dbReference type="SUPFAM" id="SSF56112">
    <property type="entry name" value="Protein kinase-like (PK-like)"/>
    <property type="match status" value="1"/>
</dbReference>
<dbReference type="SMART" id="SM00220">
    <property type="entry name" value="S_TKc"/>
    <property type="match status" value="1"/>
</dbReference>
<dbReference type="PROSITE" id="PS50011">
    <property type="entry name" value="PROTEIN_KINASE_DOM"/>
    <property type="match status" value="1"/>
</dbReference>
<feature type="active site" description="Proton acceptor" evidence="1">
    <location>
        <position position="624"/>
    </location>
</feature>
<feature type="domain" description="Protein kinase" evidence="4">
    <location>
        <begin position="458"/>
        <end position="775"/>
    </location>
</feature>
<dbReference type="PANTHER" id="PTHR44329">
    <property type="entry name" value="SERINE/THREONINE-PROTEIN KINASE TNNI3K-RELATED"/>
    <property type="match status" value="1"/>
</dbReference>
<dbReference type="InterPro" id="IPR051681">
    <property type="entry name" value="Ser/Thr_Kinases-Pseudokinases"/>
</dbReference>
<feature type="compositionally biased region" description="Low complexity" evidence="3">
    <location>
        <begin position="73"/>
        <end position="88"/>
    </location>
</feature>
<evidence type="ECO:0000313" key="5">
    <source>
        <dbReference type="EMBL" id="SZX60002.1"/>
    </source>
</evidence>
<name>A0A383V5D9_TETOB</name>
<dbReference type="GO" id="GO:0046872">
    <property type="term" value="F:metal ion binding"/>
    <property type="evidence" value="ECO:0007669"/>
    <property type="project" value="UniProtKB-KW"/>
</dbReference>
<feature type="compositionally biased region" description="Low complexity" evidence="3">
    <location>
        <begin position="327"/>
        <end position="350"/>
    </location>
</feature>
<dbReference type="SUPFAM" id="SSF54277">
    <property type="entry name" value="CAD &amp; PB1 domains"/>
    <property type="match status" value="1"/>
</dbReference>
<gene>
    <name evidence="5" type="ORF">BQ4739_LOCUS589</name>
</gene>
<dbReference type="GO" id="GO:0005524">
    <property type="term" value="F:ATP binding"/>
    <property type="evidence" value="ECO:0007669"/>
    <property type="project" value="InterPro"/>
</dbReference>
<evidence type="ECO:0000256" key="1">
    <source>
        <dbReference type="PIRSR" id="PIRSR000615-1"/>
    </source>
</evidence>
<dbReference type="InterPro" id="IPR011009">
    <property type="entry name" value="Kinase-like_dom_sf"/>
</dbReference>
<proteinExistence type="predicted"/>
<dbReference type="Pfam" id="PF00069">
    <property type="entry name" value="Pkinase"/>
    <property type="match status" value="1"/>
</dbReference>
<organism evidence="5 6">
    <name type="scientific">Tetradesmus obliquus</name>
    <name type="common">Green alga</name>
    <name type="synonym">Acutodesmus obliquus</name>
    <dbReference type="NCBI Taxonomy" id="3088"/>
    <lineage>
        <taxon>Eukaryota</taxon>
        <taxon>Viridiplantae</taxon>
        <taxon>Chlorophyta</taxon>
        <taxon>core chlorophytes</taxon>
        <taxon>Chlorophyceae</taxon>
        <taxon>CS clade</taxon>
        <taxon>Sphaeropleales</taxon>
        <taxon>Scenedesmaceae</taxon>
        <taxon>Tetradesmus</taxon>
    </lineage>
</organism>
<evidence type="ECO:0000256" key="3">
    <source>
        <dbReference type="SAM" id="MobiDB-lite"/>
    </source>
</evidence>
<reference evidence="5 6" key="1">
    <citation type="submission" date="2016-10" db="EMBL/GenBank/DDBJ databases">
        <authorList>
            <person name="Cai Z."/>
        </authorList>
    </citation>
    <scope>NUCLEOTIDE SEQUENCE [LARGE SCALE GENOMIC DNA]</scope>
</reference>
<dbReference type="Pfam" id="PF00564">
    <property type="entry name" value="PB1"/>
    <property type="match status" value="1"/>
</dbReference>
<dbReference type="EMBL" id="FNXT01000038">
    <property type="protein sequence ID" value="SZX60002.1"/>
    <property type="molecule type" value="Genomic_DNA"/>
</dbReference>
<accession>A0A383V5D9</accession>
<feature type="compositionally biased region" description="Low complexity" evidence="3">
    <location>
        <begin position="409"/>
        <end position="422"/>
    </location>
</feature>
<dbReference type="Proteomes" id="UP000256970">
    <property type="component" value="Unassembled WGS sequence"/>
</dbReference>
<feature type="region of interest" description="Disordered" evidence="3">
    <location>
        <begin position="67"/>
        <end position="106"/>
    </location>
</feature>
<feature type="region of interest" description="Disordered" evidence="3">
    <location>
        <begin position="327"/>
        <end position="353"/>
    </location>
</feature>
<dbReference type="PROSITE" id="PS00108">
    <property type="entry name" value="PROTEIN_KINASE_ST"/>
    <property type="match status" value="1"/>
</dbReference>
<feature type="region of interest" description="Disordered" evidence="3">
    <location>
        <begin position="409"/>
        <end position="437"/>
    </location>
</feature>
<dbReference type="InterPro" id="IPR008271">
    <property type="entry name" value="Ser/Thr_kinase_AS"/>
</dbReference>
<evidence type="ECO:0000256" key="2">
    <source>
        <dbReference type="PIRSR" id="PIRSR000615-3"/>
    </source>
</evidence>
<feature type="binding site" evidence="2">
    <location>
        <position position="629"/>
    </location>
    <ligand>
        <name>Mg(2+)</name>
        <dbReference type="ChEBI" id="CHEBI:18420"/>
    </ligand>
</feature>
<keyword evidence="2" id="KW-0460">Magnesium</keyword>
<evidence type="ECO:0000259" key="4">
    <source>
        <dbReference type="PROSITE" id="PS50011"/>
    </source>
</evidence>
<feature type="binding site" evidence="2">
    <location>
        <position position="645"/>
    </location>
    <ligand>
        <name>Mg(2+)</name>
        <dbReference type="ChEBI" id="CHEBI:18420"/>
    </ligand>
</feature>
<keyword evidence="2" id="KW-0479">Metal-binding</keyword>
<sequence>MDRSSQTGFIESLDRGESGAICQGGRVQVPGATPFASVQQASSAQLGPLAVHDFVLGQAPAAQSCAVGDSSRLGKQQQQRLEQQLQQKEGQHHHHHHQQQQQQQLGRMLLPPQATAQAQSAAACLVTPQASCGSGSSSNWDIPMQKVRAVVAVGGTFRPAAGTASWEYVGDITHKVVGIPRAASYAELQALLVNRSELDAGLSSVSIKYALPGSTGTFIEVTTDEDLQDMWDEWDDFTADSSSKGARLQLYISRPRSSSASSSGGSPWQTLNSSRLLHMGSWQPPTPTLDEDAGDMAACLAQAALEQRSKAAGSAAPFKGGSSSAFGGAAAAGSTKSSLRSSKSSSNAGSIPDTQSLIASSSVRFAADVAPGDAAAGGAQPGQQCAACISLKTAAVLATIAEHQGGSAARAGSLTSSSSFSAPQPVRRLPGRRQTSPDLQQIVKQLKVQVEMIMPHELEVLRFIASGAFGDVFLARWHGTEVAVKCLSSNLLAGSSEGGSSAAGSAAAADLMQEASMLAALHHPNIVAVYGFVPPPQDMLGRCSLELPSRPVQRSVSASAAAFGSGCEVCGPAIVSEYMAAGSLHSALANQAEWLKSSMARVKVLLDTARGLSYLHSKAVTHFDLKTANLLFTIKDRTPIVKVADFGLAKRRQQTYVTGVDSLRGTLPWIAPEVIQHPESVTEAADIYSLGIIAWQLWTFQEPFEDVPFHTLLHQLSTQGALRLALPGSAAWGEEEPAPPEPAPGYSQLMQRCWSVDPADRPSSRQLVGELQEMLVALKRNKG</sequence>
<dbReference type="AlphaFoldDB" id="A0A383V5D9"/>
<keyword evidence="6" id="KW-1185">Reference proteome</keyword>